<keyword evidence="3" id="KW-1185">Reference proteome</keyword>
<keyword evidence="1" id="KW-0472">Membrane</keyword>
<organism evidence="2 3">
    <name type="scientific">Fredinandcohnia quinoae</name>
    <dbReference type="NCBI Taxonomy" id="2918902"/>
    <lineage>
        <taxon>Bacteria</taxon>
        <taxon>Bacillati</taxon>
        <taxon>Bacillota</taxon>
        <taxon>Bacilli</taxon>
        <taxon>Bacillales</taxon>
        <taxon>Bacillaceae</taxon>
        <taxon>Fredinandcohnia</taxon>
    </lineage>
</organism>
<dbReference type="RefSeq" id="WP_240256989.1">
    <property type="nucleotide sequence ID" value="NZ_JAKTTI010000033.1"/>
</dbReference>
<dbReference type="Proteomes" id="UP001431131">
    <property type="component" value="Unassembled WGS sequence"/>
</dbReference>
<sequence>MKNKAKYIVMMVATVGQIIGIIFLFVNLKAALLFYVCYIIAIILLFVLLIRERIKEKREDDQNDYRDY</sequence>
<gene>
    <name evidence="2" type="ORF">MJG50_17185</name>
</gene>
<dbReference type="EMBL" id="JAKTTI010000033">
    <property type="protein sequence ID" value="MCH1627069.1"/>
    <property type="molecule type" value="Genomic_DNA"/>
</dbReference>
<feature type="transmembrane region" description="Helical" evidence="1">
    <location>
        <begin position="32"/>
        <end position="50"/>
    </location>
</feature>
<evidence type="ECO:0000313" key="3">
    <source>
        <dbReference type="Proteomes" id="UP001431131"/>
    </source>
</evidence>
<protein>
    <submittedName>
        <fullName evidence="2">Uncharacterized protein</fullName>
    </submittedName>
</protein>
<comment type="caution">
    <text evidence="2">The sequence shown here is derived from an EMBL/GenBank/DDBJ whole genome shotgun (WGS) entry which is preliminary data.</text>
</comment>
<evidence type="ECO:0000313" key="2">
    <source>
        <dbReference type="EMBL" id="MCH1627069.1"/>
    </source>
</evidence>
<proteinExistence type="predicted"/>
<keyword evidence="1" id="KW-1133">Transmembrane helix</keyword>
<reference evidence="2" key="1">
    <citation type="submission" date="2022-02" db="EMBL/GenBank/DDBJ databases">
        <title>Fredinandcohnia quinoae sp. nov. isolated from Chenopodium quinoa seeds.</title>
        <authorList>
            <person name="Saati-Santamaria Z."/>
            <person name="Flores-Felix J.D."/>
            <person name="Igual J.M."/>
            <person name="Velazquez E."/>
            <person name="Garcia-Fraile P."/>
            <person name="Martinez-Molina E."/>
        </authorList>
    </citation>
    <scope>NUCLEOTIDE SEQUENCE</scope>
    <source>
        <strain evidence="2">SECRCQ15</strain>
    </source>
</reference>
<evidence type="ECO:0000256" key="1">
    <source>
        <dbReference type="SAM" id="Phobius"/>
    </source>
</evidence>
<name>A0AAW5EE78_9BACI</name>
<keyword evidence="1" id="KW-0812">Transmembrane</keyword>
<dbReference type="AlphaFoldDB" id="A0AAW5EE78"/>
<accession>A0AAW5EE78</accession>
<feature type="transmembrane region" description="Helical" evidence="1">
    <location>
        <begin position="7"/>
        <end position="26"/>
    </location>
</feature>